<dbReference type="Proteomes" id="UP000481043">
    <property type="component" value="Unassembled WGS sequence"/>
</dbReference>
<keyword evidence="2" id="KW-1185">Reference proteome</keyword>
<reference evidence="1 2" key="1">
    <citation type="submission" date="2020-02" db="EMBL/GenBank/DDBJ databases">
        <title>Bacillus aquiflavi sp. nov., isolated from yellow water of strong flavor Chinese baijiu in Yibin region of China.</title>
        <authorList>
            <person name="Xie J."/>
        </authorList>
    </citation>
    <scope>NUCLEOTIDE SEQUENCE [LARGE SCALE GENOMIC DNA]</scope>
    <source>
        <strain evidence="1 2">SA4</strain>
    </source>
</reference>
<comment type="caution">
    <text evidence="1">The sequence shown here is derived from an EMBL/GenBank/DDBJ whole genome shotgun (WGS) entry which is preliminary data.</text>
</comment>
<evidence type="ECO:0000313" key="2">
    <source>
        <dbReference type="Proteomes" id="UP000481043"/>
    </source>
</evidence>
<organism evidence="1 2">
    <name type="scientific">Bacillus mesophilus</name>
    <dbReference type="NCBI Taxonomy" id="1808955"/>
    <lineage>
        <taxon>Bacteria</taxon>
        <taxon>Bacillati</taxon>
        <taxon>Bacillota</taxon>
        <taxon>Bacilli</taxon>
        <taxon>Bacillales</taxon>
        <taxon>Bacillaceae</taxon>
        <taxon>Bacillus</taxon>
    </lineage>
</organism>
<dbReference type="EMBL" id="JAAIWM010000002">
    <property type="protein sequence ID" value="NEY71379.1"/>
    <property type="molecule type" value="Genomic_DNA"/>
</dbReference>
<dbReference type="AlphaFoldDB" id="A0A6M0Q6L0"/>
<dbReference type="RefSeq" id="WP_163178838.1">
    <property type="nucleotide sequence ID" value="NZ_JAAIWM010000002.1"/>
</dbReference>
<proteinExistence type="predicted"/>
<accession>A0A6M0Q6L0</accession>
<name>A0A6M0Q6L0_9BACI</name>
<sequence>MLIVFISFISLVSFVVWSSFPKEINQEIDGFVYGVGEKRNEINERVRITIKGGFYNNIFNQDRFKGTIDIKGDVPTDILIDKENVEVVFLERNGTLFFSDYSKPADHNIYGNLYINKDLSKLSITIYELVESKRSNPYHEWGPEDGLLISAPATNRKEALSISNELIGHLLKPLE</sequence>
<protein>
    <submittedName>
        <fullName evidence="1">Uncharacterized protein</fullName>
    </submittedName>
</protein>
<gene>
    <name evidence="1" type="ORF">G4D63_06435</name>
</gene>
<evidence type="ECO:0000313" key="1">
    <source>
        <dbReference type="EMBL" id="NEY71379.1"/>
    </source>
</evidence>